<dbReference type="Proteomes" id="UP000292082">
    <property type="component" value="Unassembled WGS sequence"/>
</dbReference>
<sequence length="205" mass="22417">MVAFRLRPSPPGCLTGPTSRHLSSAACCITILTFPPCHIHVMRAPVLFIHSIPPSSLLTRFISASLVSTPSNVGFSFLIFYIPFALFTTNARTLALPTIERPIPVRVGCAVYRCICIICSVSLHLNFPLLSPHILPHVLLVLSAYVQTILRPLFPLLTPLAFDPVAHTPHHDSYRHLPRCSSADAPACTIVDIPPAGASCRRERL</sequence>
<name>A0A4Q9PSY9_9APHY</name>
<dbReference type="AlphaFoldDB" id="A0A4Q9PSY9"/>
<organism evidence="1 2">
    <name type="scientific">Dichomitus squalens</name>
    <dbReference type="NCBI Taxonomy" id="114155"/>
    <lineage>
        <taxon>Eukaryota</taxon>
        <taxon>Fungi</taxon>
        <taxon>Dikarya</taxon>
        <taxon>Basidiomycota</taxon>
        <taxon>Agaricomycotina</taxon>
        <taxon>Agaricomycetes</taxon>
        <taxon>Polyporales</taxon>
        <taxon>Polyporaceae</taxon>
        <taxon>Dichomitus</taxon>
    </lineage>
</organism>
<gene>
    <name evidence="1" type="ORF">BD310DRAFT_554106</name>
</gene>
<accession>A0A4Q9PSY9</accession>
<protein>
    <submittedName>
        <fullName evidence="1">Uncharacterized protein</fullName>
    </submittedName>
</protein>
<evidence type="ECO:0000313" key="1">
    <source>
        <dbReference type="EMBL" id="TBU57464.1"/>
    </source>
</evidence>
<keyword evidence="2" id="KW-1185">Reference proteome</keyword>
<evidence type="ECO:0000313" key="2">
    <source>
        <dbReference type="Proteomes" id="UP000292082"/>
    </source>
</evidence>
<dbReference type="EMBL" id="ML145137">
    <property type="protein sequence ID" value="TBU57464.1"/>
    <property type="molecule type" value="Genomic_DNA"/>
</dbReference>
<proteinExistence type="predicted"/>
<reference evidence="1 2" key="1">
    <citation type="submission" date="2019-01" db="EMBL/GenBank/DDBJ databases">
        <title>Draft genome sequences of three monokaryotic isolates of the white-rot basidiomycete fungus Dichomitus squalens.</title>
        <authorList>
            <consortium name="DOE Joint Genome Institute"/>
            <person name="Lopez S.C."/>
            <person name="Andreopoulos B."/>
            <person name="Pangilinan J."/>
            <person name="Lipzen A."/>
            <person name="Riley R."/>
            <person name="Ahrendt S."/>
            <person name="Ng V."/>
            <person name="Barry K."/>
            <person name="Daum C."/>
            <person name="Grigoriev I.V."/>
            <person name="Hilden K.S."/>
            <person name="Makela M.R."/>
            <person name="de Vries R.P."/>
        </authorList>
    </citation>
    <scope>NUCLEOTIDE SEQUENCE [LARGE SCALE GENOMIC DNA]</scope>
    <source>
        <strain evidence="1 2">CBS 464.89</strain>
    </source>
</reference>